<dbReference type="PANTHER" id="PTHR47955:SF15">
    <property type="entry name" value="CYTOCHROME P450 71A2-LIKE"/>
    <property type="match status" value="1"/>
</dbReference>
<dbReference type="PANTHER" id="PTHR47955">
    <property type="entry name" value="CYTOCHROME P450 FAMILY 71 PROTEIN"/>
    <property type="match status" value="1"/>
</dbReference>
<keyword evidence="2 4" id="KW-0479">Metal-binding</keyword>
<keyword evidence="3 4" id="KW-0408">Iron</keyword>
<keyword evidence="5" id="KW-0560">Oxidoreductase</keyword>
<proteinExistence type="inferred from homology"/>
<dbReference type="InterPro" id="IPR001128">
    <property type="entry name" value="Cyt_P450"/>
</dbReference>
<dbReference type="RefSeq" id="XP_022134640.1">
    <property type="nucleotide sequence ID" value="XM_022278948.1"/>
</dbReference>
<dbReference type="GO" id="GO:0016705">
    <property type="term" value="F:oxidoreductase activity, acting on paired donors, with incorporation or reduction of molecular oxygen"/>
    <property type="evidence" value="ECO:0007669"/>
    <property type="project" value="InterPro"/>
</dbReference>
<evidence type="ECO:0000313" key="8">
    <source>
        <dbReference type="RefSeq" id="XP_022134640.1"/>
    </source>
</evidence>
<organism evidence="7 8">
    <name type="scientific">Momordica charantia</name>
    <name type="common">Bitter gourd</name>
    <name type="synonym">Balsam pear</name>
    <dbReference type="NCBI Taxonomy" id="3673"/>
    <lineage>
        <taxon>Eukaryota</taxon>
        <taxon>Viridiplantae</taxon>
        <taxon>Streptophyta</taxon>
        <taxon>Embryophyta</taxon>
        <taxon>Tracheophyta</taxon>
        <taxon>Spermatophyta</taxon>
        <taxon>Magnoliopsida</taxon>
        <taxon>eudicotyledons</taxon>
        <taxon>Gunneridae</taxon>
        <taxon>Pentapetalae</taxon>
        <taxon>rosids</taxon>
        <taxon>fabids</taxon>
        <taxon>Cucurbitales</taxon>
        <taxon>Cucurbitaceae</taxon>
        <taxon>Momordiceae</taxon>
        <taxon>Momordica</taxon>
    </lineage>
</organism>
<dbReference type="Proteomes" id="UP000504603">
    <property type="component" value="Unplaced"/>
</dbReference>
<dbReference type="FunFam" id="1.10.630.10:FF:000011">
    <property type="entry name" value="Cytochrome P450 83B1"/>
    <property type="match status" value="1"/>
</dbReference>
<evidence type="ECO:0000256" key="2">
    <source>
        <dbReference type="ARBA" id="ARBA00022723"/>
    </source>
</evidence>
<dbReference type="PRINTS" id="PR00385">
    <property type="entry name" value="P450"/>
</dbReference>
<feature type="transmembrane region" description="Helical" evidence="6">
    <location>
        <begin position="6"/>
        <end position="27"/>
    </location>
</feature>
<evidence type="ECO:0000256" key="1">
    <source>
        <dbReference type="ARBA" id="ARBA00010617"/>
    </source>
</evidence>
<dbReference type="SUPFAM" id="SSF48264">
    <property type="entry name" value="Cytochrome P450"/>
    <property type="match status" value="1"/>
</dbReference>
<evidence type="ECO:0000256" key="5">
    <source>
        <dbReference type="RuleBase" id="RU000461"/>
    </source>
</evidence>
<dbReference type="GeneID" id="111006861"/>
<keyword evidence="7" id="KW-1185">Reference proteome</keyword>
<dbReference type="Gene3D" id="1.10.630.10">
    <property type="entry name" value="Cytochrome P450"/>
    <property type="match status" value="1"/>
</dbReference>
<dbReference type="PROSITE" id="PS00086">
    <property type="entry name" value="CYTOCHROME_P450"/>
    <property type="match status" value="1"/>
</dbReference>
<keyword evidence="6" id="KW-1133">Transmembrane helix</keyword>
<dbReference type="KEGG" id="mcha:111006861"/>
<evidence type="ECO:0000256" key="4">
    <source>
        <dbReference type="PIRSR" id="PIRSR602401-1"/>
    </source>
</evidence>
<protein>
    <submittedName>
        <fullName evidence="8">Cytochrome P450 71A24-like</fullName>
    </submittedName>
</protein>
<dbReference type="OrthoDB" id="1470350at2759"/>
<dbReference type="PRINTS" id="PR00463">
    <property type="entry name" value="EP450I"/>
</dbReference>
<dbReference type="InterPro" id="IPR017972">
    <property type="entry name" value="Cyt_P450_CS"/>
</dbReference>
<gene>
    <name evidence="8" type="primary">LOC111006861</name>
</gene>
<dbReference type="GO" id="GO:0020037">
    <property type="term" value="F:heme binding"/>
    <property type="evidence" value="ECO:0007669"/>
    <property type="project" value="InterPro"/>
</dbReference>
<sequence>MESLALVELLFHPICSTAFILFLVFLLQKWLKSSISDQSSPPSPPKIPIFGHLLNLGSLPHITLQAYARRHGPLFLLHIGSKPTIVASSAEMAREIMKTHDLIFADRPKSSISDKLLYDSRDIAASPCGEYWRQMKSIAVLHLLSNKRVHSFRSVREEEVKLMIQNIRQNPASVNLSHEFSRLTNDVICRVALGRKYGAVAGEDKFRDILPQFVKLLGSFSVRDFVPWLGWIDGISGMDAKAKKVAKELDDFVDRVIQDHVHADYNPEEQSQDLVDVLLSIQRQDSIGFPPLEMKSIKALILDMFAGGTDTIYTVLEWTMSELLRHPEAMKKLQSEVKEVAGEKEYVSEDDLEKMHYLKAVIKETLRLHPPIPLLVPRECIQDVKLKGYHIKRGTLVMINAWAIGRDPQVWGSDAEEFQPNRFINSGIDFKGHDFELIPFGAGRRGCPGVLFATIIGEIALANAVCKFEWTLPGGTDAKSLDMTMASGLTIHRRFPLVAVATPC</sequence>
<feature type="binding site" description="axial binding residue" evidence="4">
    <location>
        <position position="447"/>
    </location>
    <ligand>
        <name>heme</name>
        <dbReference type="ChEBI" id="CHEBI:30413"/>
    </ligand>
    <ligandPart>
        <name>Fe</name>
        <dbReference type="ChEBI" id="CHEBI:18248"/>
    </ligandPart>
</feature>
<keyword evidence="6" id="KW-0812">Transmembrane</keyword>
<name>A0A6J1BYV5_MOMCH</name>
<dbReference type="InterPro" id="IPR002401">
    <property type="entry name" value="Cyt_P450_E_grp-I"/>
</dbReference>
<evidence type="ECO:0000256" key="3">
    <source>
        <dbReference type="ARBA" id="ARBA00023004"/>
    </source>
</evidence>
<dbReference type="AlphaFoldDB" id="A0A6J1BYV5"/>
<comment type="similarity">
    <text evidence="1 5">Belongs to the cytochrome P450 family.</text>
</comment>
<reference evidence="8" key="1">
    <citation type="submission" date="2025-08" db="UniProtKB">
        <authorList>
            <consortium name="RefSeq"/>
        </authorList>
    </citation>
    <scope>IDENTIFICATION</scope>
    <source>
        <strain evidence="8">OHB3-1</strain>
    </source>
</reference>
<keyword evidence="5" id="KW-0503">Monooxygenase</keyword>
<evidence type="ECO:0000313" key="7">
    <source>
        <dbReference type="Proteomes" id="UP000504603"/>
    </source>
</evidence>
<dbReference type="GO" id="GO:0005506">
    <property type="term" value="F:iron ion binding"/>
    <property type="evidence" value="ECO:0007669"/>
    <property type="project" value="InterPro"/>
</dbReference>
<dbReference type="InterPro" id="IPR036396">
    <property type="entry name" value="Cyt_P450_sf"/>
</dbReference>
<dbReference type="CDD" id="cd11072">
    <property type="entry name" value="CYP71-like"/>
    <property type="match status" value="1"/>
</dbReference>
<evidence type="ECO:0000256" key="6">
    <source>
        <dbReference type="SAM" id="Phobius"/>
    </source>
</evidence>
<comment type="cofactor">
    <cofactor evidence="4">
        <name>heme</name>
        <dbReference type="ChEBI" id="CHEBI:30413"/>
    </cofactor>
</comment>
<keyword evidence="4 5" id="KW-0349">Heme</keyword>
<dbReference type="GO" id="GO:0004497">
    <property type="term" value="F:monooxygenase activity"/>
    <property type="evidence" value="ECO:0007669"/>
    <property type="project" value="UniProtKB-KW"/>
</dbReference>
<accession>A0A6J1BYV5</accession>
<keyword evidence="6" id="KW-0472">Membrane</keyword>
<dbReference type="Pfam" id="PF00067">
    <property type="entry name" value="p450"/>
    <property type="match status" value="1"/>
</dbReference>